<dbReference type="GeneID" id="128201282"/>
<accession>A0ABM3MQX7</accession>
<reference evidence="4" key="1">
    <citation type="submission" date="2025-08" db="UniProtKB">
        <authorList>
            <consortium name="RefSeq"/>
        </authorList>
    </citation>
    <scope>IDENTIFICATION</scope>
    <source>
        <tissue evidence="4">Whole larvae</tissue>
    </source>
</reference>
<name>A0ABM3MQX7_GALME</name>
<evidence type="ECO:0000313" key="3">
    <source>
        <dbReference type="Proteomes" id="UP001652740"/>
    </source>
</evidence>
<dbReference type="Gene3D" id="3.30.40.10">
    <property type="entry name" value="Zinc/RING finger domain, C3HC4 (zinc finger)"/>
    <property type="match status" value="1"/>
</dbReference>
<evidence type="ECO:0000256" key="1">
    <source>
        <dbReference type="SAM" id="Coils"/>
    </source>
</evidence>
<organism evidence="3 4">
    <name type="scientific">Galleria mellonella</name>
    <name type="common">Greater wax moth</name>
    <dbReference type="NCBI Taxonomy" id="7137"/>
    <lineage>
        <taxon>Eukaryota</taxon>
        <taxon>Metazoa</taxon>
        <taxon>Ecdysozoa</taxon>
        <taxon>Arthropoda</taxon>
        <taxon>Hexapoda</taxon>
        <taxon>Insecta</taxon>
        <taxon>Pterygota</taxon>
        <taxon>Neoptera</taxon>
        <taxon>Endopterygota</taxon>
        <taxon>Lepidoptera</taxon>
        <taxon>Glossata</taxon>
        <taxon>Ditrysia</taxon>
        <taxon>Pyraloidea</taxon>
        <taxon>Pyralidae</taxon>
        <taxon>Galleriinae</taxon>
        <taxon>Galleria</taxon>
    </lineage>
</organism>
<gene>
    <name evidence="4" type="primary">LOC128201282</name>
</gene>
<keyword evidence="3" id="KW-1185">Reference proteome</keyword>
<dbReference type="Pfam" id="PF25298">
    <property type="entry name" value="Baculo_FP_2nd"/>
    <property type="match status" value="1"/>
</dbReference>
<dbReference type="SUPFAM" id="SSF57903">
    <property type="entry name" value="FYVE/PHD zinc finger"/>
    <property type="match status" value="1"/>
</dbReference>
<feature type="domain" description="FP protein C-terminal" evidence="2">
    <location>
        <begin position="273"/>
        <end position="325"/>
    </location>
</feature>
<dbReference type="Proteomes" id="UP001652740">
    <property type="component" value="Unplaced"/>
</dbReference>
<evidence type="ECO:0000313" key="4">
    <source>
        <dbReference type="RefSeq" id="XP_052753741.1"/>
    </source>
</evidence>
<protein>
    <submittedName>
        <fullName evidence="4">Uncharacterized protein LOC128201282</fullName>
    </submittedName>
</protein>
<dbReference type="Gene3D" id="1.20.5.340">
    <property type="match status" value="1"/>
</dbReference>
<dbReference type="InterPro" id="IPR013083">
    <property type="entry name" value="Znf_RING/FYVE/PHD"/>
</dbReference>
<dbReference type="InterPro" id="IPR011011">
    <property type="entry name" value="Znf_FYVE_PHD"/>
</dbReference>
<keyword evidence="1" id="KW-0175">Coiled coil</keyword>
<dbReference type="RefSeq" id="XP_052753741.1">
    <property type="nucleotide sequence ID" value="XM_052897781.1"/>
</dbReference>
<feature type="coiled-coil region" evidence="1">
    <location>
        <begin position="88"/>
        <end position="150"/>
    </location>
</feature>
<evidence type="ECO:0000259" key="2">
    <source>
        <dbReference type="Pfam" id="PF25298"/>
    </source>
</evidence>
<dbReference type="InterPro" id="IPR057251">
    <property type="entry name" value="FP_C"/>
</dbReference>
<sequence>MFPCARCNLQSTDGTLCSVCKRRFDFPCAGITESGYRKLGERRHFWRCTECKTNTPSAPSSRAQSPSVPSIETLHEELKKISLQLSPLASLIADVKTIKSDVTNLQNDVKVIKSDVTSLQKSIEMAHESIKDYSTTINSLETRLRVVEDKTEYISKLEADITRINQLLNDKEQWSRANNVEIRGVPQKNNENLFDIAMKIGNVADYEINKCDINFITRVPSRQNNGPKSIVMALNNRYIKDNYVAAVRRMKHLNLNSLGFAGDGRFYVGDHLTVENKQLLSKTKSIAHDKKFQYVWVKHSKIMVRKSPTSPIIVIKSAGDLLKLT</sequence>
<proteinExistence type="predicted"/>